<organism evidence="2 3">
    <name type="scientific">Novipirellula herctigrandis</name>
    <dbReference type="NCBI Taxonomy" id="2527986"/>
    <lineage>
        <taxon>Bacteria</taxon>
        <taxon>Pseudomonadati</taxon>
        <taxon>Planctomycetota</taxon>
        <taxon>Planctomycetia</taxon>
        <taxon>Pirellulales</taxon>
        <taxon>Pirellulaceae</taxon>
        <taxon>Novipirellula</taxon>
    </lineage>
</organism>
<dbReference type="EMBL" id="SJPJ01000001">
    <property type="protein sequence ID" value="TWT80145.1"/>
    <property type="molecule type" value="Genomic_DNA"/>
</dbReference>
<evidence type="ECO:0000313" key="3">
    <source>
        <dbReference type="Proteomes" id="UP000315010"/>
    </source>
</evidence>
<dbReference type="Proteomes" id="UP000315010">
    <property type="component" value="Unassembled WGS sequence"/>
</dbReference>
<proteinExistence type="predicted"/>
<sequence length="58" mass="6096">MGAMPPTWTKSAPSEGGAVVGENHPLFPGRGNFILLPTENGQLITPVKWALTTLLPAI</sequence>
<protein>
    <submittedName>
        <fullName evidence="2">Uncharacterized protein</fullName>
    </submittedName>
</protein>
<comment type="caution">
    <text evidence="2">The sequence shown here is derived from an EMBL/GenBank/DDBJ whole genome shotgun (WGS) entry which is preliminary data.</text>
</comment>
<evidence type="ECO:0000256" key="1">
    <source>
        <dbReference type="SAM" id="MobiDB-lite"/>
    </source>
</evidence>
<evidence type="ECO:0000313" key="2">
    <source>
        <dbReference type="EMBL" id="TWT80145.1"/>
    </source>
</evidence>
<reference evidence="2 3" key="1">
    <citation type="submission" date="2019-02" db="EMBL/GenBank/DDBJ databases">
        <title>Deep-cultivation of Planctomycetes and their phenomic and genomic characterization uncovers novel biology.</title>
        <authorList>
            <person name="Wiegand S."/>
            <person name="Jogler M."/>
            <person name="Boedeker C."/>
            <person name="Pinto D."/>
            <person name="Vollmers J."/>
            <person name="Rivas-Marin E."/>
            <person name="Kohn T."/>
            <person name="Peeters S.H."/>
            <person name="Heuer A."/>
            <person name="Rast P."/>
            <person name="Oberbeckmann S."/>
            <person name="Bunk B."/>
            <person name="Jeske O."/>
            <person name="Meyerdierks A."/>
            <person name="Storesund J.E."/>
            <person name="Kallscheuer N."/>
            <person name="Luecker S."/>
            <person name="Lage O.M."/>
            <person name="Pohl T."/>
            <person name="Merkel B.J."/>
            <person name="Hornburger P."/>
            <person name="Mueller R.-W."/>
            <person name="Bruemmer F."/>
            <person name="Labrenz M."/>
            <person name="Spormann A.M."/>
            <person name="Op Den Camp H."/>
            <person name="Overmann J."/>
            <person name="Amann R."/>
            <person name="Jetten M.S.M."/>
            <person name="Mascher T."/>
            <person name="Medema M.H."/>
            <person name="Devos D.P."/>
            <person name="Kaster A.-K."/>
            <person name="Ovreas L."/>
            <person name="Rohde M."/>
            <person name="Galperin M.Y."/>
            <person name="Jogler C."/>
        </authorList>
    </citation>
    <scope>NUCLEOTIDE SEQUENCE [LARGE SCALE GENOMIC DNA]</scope>
    <source>
        <strain evidence="2 3">CA13</strain>
    </source>
</reference>
<keyword evidence="3" id="KW-1185">Reference proteome</keyword>
<accession>A0A5C5YYH7</accession>
<gene>
    <name evidence="2" type="ORF">CA13_15580</name>
</gene>
<dbReference type="AlphaFoldDB" id="A0A5C5YYH7"/>
<feature type="region of interest" description="Disordered" evidence="1">
    <location>
        <begin position="1"/>
        <end position="22"/>
    </location>
</feature>
<name>A0A5C5YYH7_9BACT</name>